<dbReference type="Pfam" id="PF13426">
    <property type="entry name" value="PAS_9"/>
    <property type="match status" value="1"/>
</dbReference>
<keyword evidence="4" id="KW-1185">Reference proteome</keyword>
<protein>
    <submittedName>
        <fullName evidence="3">Transcriptional regulator PpsR</fullName>
    </submittedName>
</protein>
<evidence type="ECO:0000259" key="1">
    <source>
        <dbReference type="Pfam" id="PF13188"/>
    </source>
</evidence>
<organism evidence="3 4">
    <name type="scientific">Roseibium aggregatum</name>
    <dbReference type="NCBI Taxonomy" id="187304"/>
    <lineage>
        <taxon>Bacteria</taxon>
        <taxon>Pseudomonadati</taxon>
        <taxon>Pseudomonadota</taxon>
        <taxon>Alphaproteobacteria</taxon>
        <taxon>Hyphomicrobiales</taxon>
        <taxon>Stappiaceae</taxon>
        <taxon>Roseibium</taxon>
    </lineage>
</organism>
<feature type="domain" description="PAS" evidence="2">
    <location>
        <begin position="155"/>
        <end position="245"/>
    </location>
</feature>
<dbReference type="OrthoDB" id="7795712at2"/>
<gene>
    <name evidence="3" type="ORF">LAL4801_05159</name>
</gene>
<dbReference type="RefSeq" id="WP_081713180.1">
    <property type="nucleotide sequence ID" value="NZ_CP045628.1"/>
</dbReference>
<reference evidence="4" key="1">
    <citation type="submission" date="2015-07" db="EMBL/GenBank/DDBJ databases">
        <authorList>
            <person name="Rodrigo-Torres Lidia"/>
            <person name="Arahal R.David."/>
        </authorList>
    </citation>
    <scope>NUCLEOTIDE SEQUENCE [LARGE SCALE GENOMIC DNA]</scope>
    <source>
        <strain evidence="4">CECT 4801</strain>
    </source>
</reference>
<proteinExistence type="predicted"/>
<feature type="domain" description="PAS" evidence="1">
    <location>
        <begin position="264"/>
        <end position="301"/>
    </location>
</feature>
<sequence length="392" mass="43414">MSTEVNILIRSMRQLVPNPETSAILTAMGVSYWAYDPVAEELCWQRSDPTSVRGYRLAKLSIQRALQYYIQRDRTRFLKVISNAVEHGLSQTTRVTMKTDGGHKSYDLVASRISGKPAFLIIGLMKECAPEAPVNAELPDILQNLSNVFISNASAVLITDNKGVVQSANRQFLKLFGISNAKQVVGRDARTIPNYIGKKLAGSFAEMLRSRLASKGTLKLPQTVGDPVEVLYDLHPMALDDPNGGIIFAGELAANSVEISANEVLDAVPTPILVADLDTRRIKYANKAGRGELGLSAKQIGTERLSDTLMSANDVRDLTLVLDKVGWDAGRVWQVQSHIGLKRHYRIRTCFIGKQSSRQIVLEFLPVRLEKDKPGNEKAQNFFSRLLDMSFN</sequence>
<dbReference type="InterPro" id="IPR035965">
    <property type="entry name" value="PAS-like_dom_sf"/>
</dbReference>
<dbReference type="Proteomes" id="UP000048926">
    <property type="component" value="Unassembled WGS sequence"/>
</dbReference>
<dbReference type="SUPFAM" id="SSF55785">
    <property type="entry name" value="PYP-like sensor domain (PAS domain)"/>
    <property type="match status" value="1"/>
</dbReference>
<evidence type="ECO:0000259" key="2">
    <source>
        <dbReference type="Pfam" id="PF13426"/>
    </source>
</evidence>
<evidence type="ECO:0000313" key="4">
    <source>
        <dbReference type="Proteomes" id="UP000048926"/>
    </source>
</evidence>
<dbReference type="EMBL" id="CXST01000004">
    <property type="protein sequence ID" value="CTQ46700.1"/>
    <property type="molecule type" value="Genomic_DNA"/>
</dbReference>
<dbReference type="AlphaFoldDB" id="A0A0M6YD10"/>
<dbReference type="Gene3D" id="3.30.450.20">
    <property type="entry name" value="PAS domain"/>
    <property type="match status" value="1"/>
</dbReference>
<accession>A0A0M6YD10</accession>
<dbReference type="Pfam" id="PF13188">
    <property type="entry name" value="PAS_8"/>
    <property type="match status" value="1"/>
</dbReference>
<evidence type="ECO:0000313" key="3">
    <source>
        <dbReference type="EMBL" id="CTQ46700.1"/>
    </source>
</evidence>
<name>A0A0M6YD10_9HYPH</name>
<dbReference type="InterPro" id="IPR000014">
    <property type="entry name" value="PAS"/>
</dbReference>